<comment type="caution">
    <text evidence="1">The sequence shown here is derived from an EMBL/GenBank/DDBJ whole genome shotgun (WGS) entry which is preliminary data.</text>
</comment>
<protein>
    <submittedName>
        <fullName evidence="1">Uncharacterized protein</fullName>
    </submittedName>
</protein>
<dbReference type="EMBL" id="QHCS01000001">
    <property type="protein sequence ID" value="RHX88078.1"/>
    <property type="molecule type" value="Genomic_DNA"/>
</dbReference>
<dbReference type="Proteomes" id="UP000266669">
    <property type="component" value="Unassembled WGS sequence"/>
</dbReference>
<evidence type="ECO:0000313" key="1">
    <source>
        <dbReference type="EMBL" id="RHX88078.1"/>
    </source>
</evidence>
<sequence>MRILQPIKIHEFVKADPRNYEKRTRSLIQTQAQLRDQRIPIPISLEKFLLHQTLESNVFPFGNFHEKNRILILQIPSGVSDFQEGSGIRFLPEEQKKNKRRTILLVTNRADIKKNFFLQKKRKKIDVFTKIGIRNFA</sequence>
<name>A0A8B3CUZ9_9LEPT</name>
<gene>
    <name evidence="1" type="ORF">DLM78_03720</name>
</gene>
<accession>A0A8B3CUZ9</accession>
<dbReference type="AlphaFoldDB" id="A0A8B3CUZ9"/>
<evidence type="ECO:0000313" key="2">
    <source>
        <dbReference type="Proteomes" id="UP000266669"/>
    </source>
</evidence>
<reference evidence="2" key="1">
    <citation type="submission" date="2018-05" db="EMBL/GenBank/DDBJ databases">
        <title>Leptospira yasudae sp. nov. and Leptospira stimsonii sp. nov., two pathogenic species of the genus Leptospira isolated from environmental sources.</title>
        <authorList>
            <person name="Casanovas-Massana A."/>
            <person name="Hamond C."/>
            <person name="Santos L.A."/>
            <person name="Hacker K.P."/>
            <person name="Balassiano I."/>
            <person name="Medeiros M.A."/>
            <person name="Reis M.G."/>
            <person name="Ko A.I."/>
            <person name="Wunder E.A."/>
        </authorList>
    </citation>
    <scope>NUCLEOTIDE SEQUENCE [LARGE SCALE GENOMIC DNA]</scope>
    <source>
        <strain evidence="2">AMB6-RJ</strain>
    </source>
</reference>
<proteinExistence type="predicted"/>
<organism evidence="1 2">
    <name type="scientific">Leptospira stimsonii</name>
    <dbReference type="NCBI Taxonomy" id="2202203"/>
    <lineage>
        <taxon>Bacteria</taxon>
        <taxon>Pseudomonadati</taxon>
        <taxon>Spirochaetota</taxon>
        <taxon>Spirochaetia</taxon>
        <taxon>Leptospirales</taxon>
        <taxon>Leptospiraceae</taxon>
        <taxon>Leptospira</taxon>
    </lineage>
</organism>